<gene>
    <name evidence="1" type="ORF">MNBD_NITROSPINAE05-1456</name>
</gene>
<proteinExistence type="predicted"/>
<dbReference type="AlphaFoldDB" id="A0A3B1DVI5"/>
<evidence type="ECO:0000313" key="1">
    <source>
        <dbReference type="EMBL" id="VAX32707.1"/>
    </source>
</evidence>
<protein>
    <submittedName>
        <fullName evidence="1">Uncharacterized protein</fullName>
    </submittedName>
</protein>
<sequence>MGRHQSKVGAHYPEFDWESVGVLVAAVREDMTEAQSIALTLLLDKLQADYPAVESIKYIYRTGG</sequence>
<dbReference type="EMBL" id="UOGG01000218">
    <property type="protein sequence ID" value="VAX32707.1"/>
    <property type="molecule type" value="Genomic_DNA"/>
</dbReference>
<accession>A0A3B1DVI5</accession>
<reference evidence="1" key="1">
    <citation type="submission" date="2018-06" db="EMBL/GenBank/DDBJ databases">
        <authorList>
            <person name="Zhirakovskaya E."/>
        </authorList>
    </citation>
    <scope>NUCLEOTIDE SEQUENCE</scope>
</reference>
<name>A0A3B1DVI5_9ZZZZ</name>
<organism evidence="1">
    <name type="scientific">hydrothermal vent metagenome</name>
    <dbReference type="NCBI Taxonomy" id="652676"/>
    <lineage>
        <taxon>unclassified sequences</taxon>
        <taxon>metagenomes</taxon>
        <taxon>ecological metagenomes</taxon>
    </lineage>
</organism>